<keyword evidence="11" id="KW-0007">Acetylation</keyword>
<keyword evidence="9" id="KW-0013">ADP-ribosylation</keyword>
<dbReference type="InterPro" id="IPR008967">
    <property type="entry name" value="p53-like_TF_DNA-bd_sf"/>
</dbReference>
<evidence type="ECO:0000313" key="23">
    <source>
        <dbReference type="EnsemblMetazoa" id="GPAI012694-PA"/>
    </source>
</evidence>
<protein>
    <recommendedName>
        <fullName evidence="19">Nuclear factor of activated T-cells 5</fullName>
    </recommendedName>
    <alternativeName>
        <fullName evidence="20">T-cell transcription factor NFAT5</fullName>
    </alternativeName>
</protein>
<dbReference type="FunFam" id="2.60.40.10:FF:000174">
    <property type="entry name" value="Nuclear factor of activated T-cells 5, tonicity-responsive"/>
    <property type="match status" value="1"/>
</dbReference>
<evidence type="ECO:0000256" key="7">
    <source>
        <dbReference type="ARBA" id="ARBA00022553"/>
    </source>
</evidence>
<evidence type="ECO:0000256" key="13">
    <source>
        <dbReference type="ARBA" id="ARBA00023125"/>
    </source>
</evidence>
<evidence type="ECO:0000256" key="12">
    <source>
        <dbReference type="ARBA" id="ARBA00023015"/>
    </source>
</evidence>
<keyword evidence="8" id="KW-0227">DNA damage</keyword>
<feature type="compositionally biased region" description="Low complexity" evidence="21">
    <location>
        <begin position="811"/>
        <end position="836"/>
    </location>
</feature>
<accession>A0A1A9ZF45</accession>
<dbReference type="GO" id="GO:1902531">
    <property type="term" value="P:regulation of intracellular signal transduction"/>
    <property type="evidence" value="ECO:0007669"/>
    <property type="project" value="UniProtKB-ARBA"/>
</dbReference>
<dbReference type="SUPFAM" id="SSF81296">
    <property type="entry name" value="E set domains"/>
    <property type="match status" value="1"/>
</dbReference>
<evidence type="ECO:0000256" key="17">
    <source>
        <dbReference type="ARBA" id="ARBA00055141"/>
    </source>
</evidence>
<feature type="region of interest" description="Disordered" evidence="21">
    <location>
        <begin position="18"/>
        <end position="48"/>
    </location>
</feature>
<dbReference type="VEuPathDB" id="VectorBase:GPAI012694"/>
<evidence type="ECO:0000256" key="8">
    <source>
        <dbReference type="ARBA" id="ARBA00022763"/>
    </source>
</evidence>
<sequence>MATFYVCHISNNKSRRPAKRLPFLNDDDNTKSDTDDGDDDEDFCTDDSDDYYGQRQQQSYNVAATAPATNNLHMSMTTHHHGSIKRKKLETTPVELLDNDDACSEDAFIRKIASASAEPVVETILAVVPPVAVPAIPIVTSSTKFMGPSSRVISRVAHKRQVLTPPNSVATSSDGRIQLEIVSQPEQQHRARYQTEGSRGAVKDRSGNGFPIVRLIGYNKLAVLQVFIGTDIGRVAPHMFYQACKVAGKNSTQCNEKKVDGTVVIEIDFKPEQDMTVTCDCVGILKERNVDVEHRFPDHLAQKNKKKSTRCRMVFRTQLTLDDGTVETLQVCSNPIICTQPPGVPEICKKSLNSCPVDGGLELFVIGKNFLKDTHVVFQELYDSNGNNPVDDLKCADIAVMHQSTLIGPCWEQTVMPDKEYLQQTHLICTVPPYIHQNILKPITVQLLIISSGKKSEPHTFVYTPKGNYTALAASTCLSSSASSLHCGGCGGGNGSLSATTTAQVEEKGWRDSHSMTPLSSVKKKKNSWQKDLLNVVINSFVESMKIENSTKVRSPSSQFMDTSAAPPLPLPSAATGPPNTLWSVTETKHEIDADIMPPPITTQMPMGVRRPSLNNSVATTAPQSNLISDQQLVHLNAVTADVLKTELLDENSQSSLADAMHSPEGAVVTCGVSVGGPQSPTALQYHARYGRKTSIDAMIYETNSMQSFPVTNPPSTATPMEVAAVAAAVEMAEIAKAVSVAKVDKFITDLTKSTNVEGTPTNVTAPSLFDVVPNTAAAVIDHALTDILQQAAVTSAPANTAATVVLERNLSNSSGSSPSASGSPLTGSSPTNSLTTHNSPITQDIILNSEPAVALSAALPIQQLLPTGPAGTTISVNNEVGAATASGLTTDIIMNPSVSPSTILCSDNGAATAVVPNIMTPHQVTMANSILNDIAMQPQPTQQDAAVAALAISNIIMTSPSEVNGNSVTPTAASLQPEVSSATSTAVSNMIIKAAADFISNQEQQQQQSQQQQQQAQAASATQMLTGQSTCTADALNPLNLLLTHSTVGSATQAAVSANNPVAEVAPPFPLAMATPPQESLIVALATENAIQNSVTAAAITTNGAVVTQETSAQAANLHPAAAAAVGAVAVAAAAAIPPAIPQEITTMSDQDLISYINPSTFDQDLYSKLTFA</sequence>
<evidence type="ECO:0000256" key="6">
    <source>
        <dbReference type="ARBA" id="ARBA00022499"/>
    </source>
</evidence>
<comment type="function">
    <text evidence="17">Transcription factor involved, among others, in the transcriptional regulation of osmoprotective and inflammatory genes. Binds the DNA consensus sequence 5'-[ACT][AG]TGGAAA[CAT]A[TA][ATC][CA][ATG][GT][GAC][CG][CT]-3'. Mediates the transcriptional response to hypertonicity. Positively regulates the transcription of LCN2 and S100A4 genes; optimal transactivation of these genes requires the presence of DDX5/DDX17. Also involved in the DNA damage response by preventing formation of R-loops; R-loops are composed of a DNA:RNA hybrid and the associated non-template single-stranded DNA.</text>
</comment>
<dbReference type="GO" id="GO:0000978">
    <property type="term" value="F:RNA polymerase II cis-regulatory region sequence-specific DNA binding"/>
    <property type="evidence" value="ECO:0007669"/>
    <property type="project" value="InterPro"/>
</dbReference>
<proteinExistence type="predicted"/>
<dbReference type="Gene3D" id="2.60.40.10">
    <property type="entry name" value="Immunoglobulins"/>
    <property type="match status" value="1"/>
</dbReference>
<dbReference type="STRING" id="7398.A0A1A9ZF45"/>
<keyword evidence="16" id="KW-0539">Nucleus</keyword>
<evidence type="ECO:0000256" key="3">
    <source>
        <dbReference type="ARBA" id="ARBA00004496"/>
    </source>
</evidence>
<comment type="subcellular location">
    <subcellularLocation>
        <location evidence="2">Chromosome</location>
    </subcellularLocation>
    <subcellularLocation>
        <location evidence="3">Cytoplasm</location>
    </subcellularLocation>
    <subcellularLocation>
        <location evidence="1">Nucleus</location>
    </subcellularLocation>
</comment>
<dbReference type="Gene3D" id="2.60.40.340">
    <property type="entry name" value="Rel homology domain (RHD), DNA-binding domain"/>
    <property type="match status" value="1"/>
</dbReference>
<dbReference type="SUPFAM" id="SSF49417">
    <property type="entry name" value="p53-like transcription factors"/>
    <property type="match status" value="1"/>
</dbReference>
<evidence type="ECO:0000256" key="4">
    <source>
        <dbReference type="ARBA" id="ARBA00022454"/>
    </source>
</evidence>
<feature type="compositionally biased region" description="Acidic residues" evidence="21">
    <location>
        <begin position="35"/>
        <end position="48"/>
    </location>
</feature>
<dbReference type="InterPro" id="IPR037059">
    <property type="entry name" value="RHD_DNA_bind_dom_sf"/>
</dbReference>
<evidence type="ECO:0000259" key="22">
    <source>
        <dbReference type="PROSITE" id="PS50254"/>
    </source>
</evidence>
<dbReference type="PANTHER" id="PTHR12533">
    <property type="entry name" value="NFAT"/>
    <property type="match status" value="1"/>
</dbReference>
<feature type="domain" description="RHD" evidence="22">
    <location>
        <begin position="162"/>
        <end position="343"/>
    </location>
</feature>
<dbReference type="PANTHER" id="PTHR12533:SF7">
    <property type="entry name" value="NFAT NUCLEAR FACTOR, ISOFORM B"/>
    <property type="match status" value="1"/>
</dbReference>
<reference evidence="24" key="1">
    <citation type="submission" date="2014-03" db="EMBL/GenBank/DDBJ databases">
        <authorList>
            <person name="Aksoy S."/>
            <person name="Warren W."/>
            <person name="Wilson R.K."/>
        </authorList>
    </citation>
    <scope>NUCLEOTIDE SEQUENCE [LARGE SCALE GENOMIC DNA]</scope>
    <source>
        <strain evidence="24">IAEA</strain>
    </source>
</reference>
<evidence type="ECO:0000256" key="20">
    <source>
        <dbReference type="ARBA" id="ARBA00080722"/>
    </source>
</evidence>
<dbReference type="GO" id="GO:0005737">
    <property type="term" value="C:cytoplasm"/>
    <property type="evidence" value="ECO:0007669"/>
    <property type="project" value="UniProtKB-SubCell"/>
</dbReference>
<keyword evidence="14" id="KW-0010">Activator</keyword>
<dbReference type="GO" id="GO:0010467">
    <property type="term" value="P:gene expression"/>
    <property type="evidence" value="ECO:0007669"/>
    <property type="project" value="UniProtKB-ARBA"/>
</dbReference>
<name>A0A1A9ZF45_GLOPL</name>
<dbReference type="InterPro" id="IPR014756">
    <property type="entry name" value="Ig_E-set"/>
</dbReference>
<evidence type="ECO:0000256" key="1">
    <source>
        <dbReference type="ARBA" id="ARBA00004123"/>
    </source>
</evidence>
<keyword evidence="24" id="KW-1185">Reference proteome</keyword>
<dbReference type="CDD" id="cd07882">
    <property type="entry name" value="RHD-n_TonEBP"/>
    <property type="match status" value="1"/>
</dbReference>
<keyword evidence="7" id="KW-0597">Phosphoprotein</keyword>
<dbReference type="Pfam" id="PF16179">
    <property type="entry name" value="RHD_dimer"/>
    <property type="match status" value="2"/>
</dbReference>
<organism evidence="23 24">
    <name type="scientific">Glossina pallidipes</name>
    <name type="common">Tsetse fly</name>
    <dbReference type="NCBI Taxonomy" id="7398"/>
    <lineage>
        <taxon>Eukaryota</taxon>
        <taxon>Metazoa</taxon>
        <taxon>Ecdysozoa</taxon>
        <taxon>Arthropoda</taxon>
        <taxon>Hexapoda</taxon>
        <taxon>Insecta</taxon>
        <taxon>Pterygota</taxon>
        <taxon>Neoptera</taxon>
        <taxon>Endopterygota</taxon>
        <taxon>Diptera</taxon>
        <taxon>Brachycera</taxon>
        <taxon>Muscomorpha</taxon>
        <taxon>Hippoboscoidea</taxon>
        <taxon>Glossinidae</taxon>
        <taxon>Glossina</taxon>
    </lineage>
</organism>
<dbReference type="InterPro" id="IPR015646">
    <property type="entry name" value="NFAT5_RHD_DNA-bd"/>
</dbReference>
<evidence type="ECO:0000256" key="2">
    <source>
        <dbReference type="ARBA" id="ARBA00004286"/>
    </source>
</evidence>
<evidence type="ECO:0000313" key="24">
    <source>
        <dbReference type="Proteomes" id="UP000092445"/>
    </source>
</evidence>
<dbReference type="Proteomes" id="UP000092445">
    <property type="component" value="Unassembled WGS sequence"/>
</dbReference>
<dbReference type="FunFam" id="2.60.40.340:FF:000002">
    <property type="entry name" value="Nuclear factor of activated T-cells 5, tonicity-responsive"/>
    <property type="match status" value="1"/>
</dbReference>
<evidence type="ECO:0000256" key="9">
    <source>
        <dbReference type="ARBA" id="ARBA00022765"/>
    </source>
</evidence>
<dbReference type="Pfam" id="PF00554">
    <property type="entry name" value="RHD_DNA_bind"/>
    <property type="match status" value="1"/>
</dbReference>
<dbReference type="GO" id="GO:0000981">
    <property type="term" value="F:DNA-binding transcription factor activity, RNA polymerase II-specific"/>
    <property type="evidence" value="ECO:0007669"/>
    <property type="project" value="TreeGrafter"/>
</dbReference>
<dbReference type="InterPro" id="IPR008366">
    <property type="entry name" value="NFAT"/>
</dbReference>
<keyword evidence="4" id="KW-0158">Chromosome</keyword>
<evidence type="ECO:0000256" key="5">
    <source>
        <dbReference type="ARBA" id="ARBA00022490"/>
    </source>
</evidence>
<evidence type="ECO:0000256" key="21">
    <source>
        <dbReference type="SAM" id="MobiDB-lite"/>
    </source>
</evidence>
<keyword evidence="5" id="KW-0963">Cytoplasm</keyword>
<feature type="region of interest" description="Disordered" evidence="21">
    <location>
        <begin position="811"/>
        <end position="838"/>
    </location>
</feature>
<keyword evidence="6" id="KW-1017">Isopeptide bond</keyword>
<evidence type="ECO:0000256" key="18">
    <source>
        <dbReference type="ARBA" id="ARBA00065799"/>
    </source>
</evidence>
<dbReference type="PROSITE" id="PS50254">
    <property type="entry name" value="REL_2"/>
    <property type="match status" value="1"/>
</dbReference>
<dbReference type="GO" id="GO:0005694">
    <property type="term" value="C:chromosome"/>
    <property type="evidence" value="ECO:0007669"/>
    <property type="project" value="UniProtKB-SubCell"/>
</dbReference>
<reference evidence="23" key="2">
    <citation type="submission" date="2020-05" db="UniProtKB">
        <authorList>
            <consortium name="EnsemblMetazoa"/>
        </authorList>
    </citation>
    <scope>IDENTIFICATION</scope>
    <source>
        <strain evidence="23">IAEA</strain>
    </source>
</reference>
<dbReference type="EnsemblMetazoa" id="GPAI012694-RA">
    <property type="protein sequence ID" value="GPAI012694-PA"/>
    <property type="gene ID" value="GPAI012694"/>
</dbReference>
<dbReference type="GO" id="GO:0005667">
    <property type="term" value="C:transcription regulator complex"/>
    <property type="evidence" value="ECO:0007669"/>
    <property type="project" value="TreeGrafter"/>
</dbReference>
<keyword evidence="15" id="KW-0804">Transcription</keyword>
<dbReference type="GO" id="GO:0006974">
    <property type="term" value="P:DNA damage response"/>
    <property type="evidence" value="ECO:0007669"/>
    <property type="project" value="UniProtKB-KW"/>
</dbReference>
<evidence type="ECO:0000256" key="14">
    <source>
        <dbReference type="ARBA" id="ARBA00023159"/>
    </source>
</evidence>
<evidence type="ECO:0000256" key="15">
    <source>
        <dbReference type="ARBA" id="ARBA00023163"/>
    </source>
</evidence>
<dbReference type="GO" id="GO:0005634">
    <property type="term" value="C:nucleus"/>
    <property type="evidence" value="ECO:0007669"/>
    <property type="project" value="UniProtKB-SubCell"/>
</dbReference>
<dbReference type="GO" id="GO:0045944">
    <property type="term" value="P:positive regulation of transcription by RNA polymerase II"/>
    <property type="evidence" value="ECO:0007669"/>
    <property type="project" value="UniProtKB-ARBA"/>
</dbReference>
<dbReference type="InterPro" id="IPR013783">
    <property type="entry name" value="Ig-like_fold"/>
</dbReference>
<dbReference type="InterPro" id="IPR032397">
    <property type="entry name" value="RHD_dimer"/>
</dbReference>
<comment type="subunit">
    <text evidence="18">Homodimer when bound to DNA, completely encircles its DNA target. Interacts with CIDEC; this interaction is direct and retains NFAT5 in the cytoplasm. Does not bind with Fos and Jun transcription factors. Interacts with DDX5 and DDX17; this interaction leads to DDX5/DDX17 recruitment to LNC2 and S100A4 promoters and NFAT5-mediated DDX5/DDX17-enhanced transactivation.</text>
</comment>
<evidence type="ECO:0000256" key="11">
    <source>
        <dbReference type="ARBA" id="ARBA00022990"/>
    </source>
</evidence>
<evidence type="ECO:0000256" key="19">
    <source>
        <dbReference type="ARBA" id="ARBA00072227"/>
    </source>
</evidence>
<evidence type="ECO:0000256" key="16">
    <source>
        <dbReference type="ARBA" id="ARBA00023242"/>
    </source>
</evidence>
<keyword evidence="13" id="KW-0238">DNA-binding</keyword>
<dbReference type="AlphaFoldDB" id="A0A1A9ZF45"/>
<evidence type="ECO:0000256" key="10">
    <source>
        <dbReference type="ARBA" id="ARBA00022843"/>
    </source>
</evidence>
<keyword evidence="10" id="KW-0832">Ubl conjugation</keyword>
<dbReference type="InterPro" id="IPR011539">
    <property type="entry name" value="RHD_DNA_bind_dom"/>
</dbReference>
<keyword evidence="12" id="KW-0805">Transcription regulation</keyword>